<dbReference type="EMBL" id="CADCVJ010000165">
    <property type="protein sequence ID" value="CAA9480209.1"/>
    <property type="molecule type" value="Genomic_DNA"/>
</dbReference>
<evidence type="ECO:0000256" key="2">
    <source>
        <dbReference type="ARBA" id="ARBA00022884"/>
    </source>
</evidence>
<dbReference type="SMART" id="SM00363">
    <property type="entry name" value="S4"/>
    <property type="match status" value="1"/>
</dbReference>
<dbReference type="GO" id="GO:0034605">
    <property type="term" value="P:cellular response to heat"/>
    <property type="evidence" value="ECO:0007669"/>
    <property type="project" value="InterPro"/>
</dbReference>
<accession>A0A6J4RS06</accession>
<dbReference type="InterPro" id="IPR036986">
    <property type="entry name" value="S4_RNA-bd_sf"/>
</dbReference>
<gene>
    <name evidence="7" type="ORF">AVDCRST_MAG38-1970</name>
</gene>
<dbReference type="PROSITE" id="PS50889">
    <property type="entry name" value="S4"/>
    <property type="match status" value="1"/>
</dbReference>
<dbReference type="InterPro" id="IPR002942">
    <property type="entry name" value="S4_RNA-bd"/>
</dbReference>
<evidence type="ECO:0000256" key="4">
    <source>
        <dbReference type="PROSITE-ProRule" id="PRU00182"/>
    </source>
</evidence>
<keyword evidence="7" id="KW-0346">Stress response</keyword>
<reference evidence="7" key="1">
    <citation type="submission" date="2020-02" db="EMBL/GenBank/DDBJ databases">
        <authorList>
            <person name="Meier V. D."/>
        </authorList>
    </citation>
    <scope>NUCLEOTIDE SEQUENCE</scope>
    <source>
        <strain evidence="7">AVDCRST_MAG38</strain>
    </source>
</reference>
<dbReference type="Pfam" id="PF01479">
    <property type="entry name" value="S4"/>
    <property type="match status" value="1"/>
</dbReference>
<keyword evidence="3" id="KW-0238">DNA-binding</keyword>
<evidence type="ECO:0000256" key="3">
    <source>
        <dbReference type="ARBA" id="ARBA00023125"/>
    </source>
</evidence>
<dbReference type="CDD" id="cd00165">
    <property type="entry name" value="S4"/>
    <property type="match status" value="1"/>
</dbReference>
<feature type="compositionally biased region" description="Basic and acidic residues" evidence="5">
    <location>
        <begin position="91"/>
        <end position="103"/>
    </location>
</feature>
<protein>
    <submittedName>
        <fullName evidence="7">Ribosome-associated heat shock protein implicated in the recycling of the 50S subunit (S4 paralog)</fullName>
    </submittedName>
</protein>
<dbReference type="AlphaFoldDB" id="A0A6J4RS06"/>
<evidence type="ECO:0000256" key="5">
    <source>
        <dbReference type="SAM" id="MobiDB-lite"/>
    </source>
</evidence>
<dbReference type="Gene3D" id="3.10.290.10">
    <property type="entry name" value="RNA-binding S4 domain"/>
    <property type="match status" value="1"/>
</dbReference>
<organism evidence="7">
    <name type="scientific">uncultured Solirubrobacteraceae bacterium</name>
    <dbReference type="NCBI Taxonomy" id="1162706"/>
    <lineage>
        <taxon>Bacteria</taxon>
        <taxon>Bacillati</taxon>
        <taxon>Actinomycetota</taxon>
        <taxon>Thermoleophilia</taxon>
        <taxon>Solirubrobacterales</taxon>
        <taxon>Solirubrobacteraceae</taxon>
        <taxon>environmental samples</taxon>
    </lineage>
</organism>
<dbReference type="GO" id="GO:0003677">
    <property type="term" value="F:DNA binding"/>
    <property type="evidence" value="ECO:0007669"/>
    <property type="project" value="UniProtKB-KW"/>
</dbReference>
<feature type="region of interest" description="Disordered" evidence="5">
    <location>
        <begin position="86"/>
        <end position="133"/>
    </location>
</feature>
<dbReference type="SUPFAM" id="SSF55174">
    <property type="entry name" value="Alpha-L RNA-binding motif"/>
    <property type="match status" value="1"/>
</dbReference>
<feature type="domain" description="RNA-binding S4" evidence="6">
    <location>
        <begin position="8"/>
        <end position="69"/>
    </location>
</feature>
<dbReference type="PIRSF" id="PIRSF016821">
    <property type="entry name" value="HSP15"/>
    <property type="match status" value="1"/>
</dbReference>
<evidence type="ECO:0000259" key="6">
    <source>
        <dbReference type="SMART" id="SM00363"/>
    </source>
</evidence>
<proteinExistence type="inferred from homology"/>
<dbReference type="GO" id="GO:0003727">
    <property type="term" value="F:single-stranded RNA binding"/>
    <property type="evidence" value="ECO:0007669"/>
    <property type="project" value="InterPro"/>
</dbReference>
<comment type="similarity">
    <text evidence="1">Belongs to the HSP15 family.</text>
</comment>
<name>A0A6J4RS06_9ACTN</name>
<evidence type="ECO:0000256" key="1">
    <source>
        <dbReference type="ARBA" id="ARBA00008396"/>
    </source>
</evidence>
<keyword evidence="2 4" id="KW-0694">RNA-binding</keyword>
<dbReference type="InterPro" id="IPR025708">
    <property type="entry name" value="HSP15"/>
</dbReference>
<feature type="compositionally biased region" description="Basic and acidic residues" evidence="5">
    <location>
        <begin position="121"/>
        <end position="133"/>
    </location>
</feature>
<sequence>MDDASAPVRIDKWLWAARLVKTRTLASDAVKGGRVEVNGQRVKPSRDVRPGDRIELTSGPIRRVVVVRGTAERRGPAVQAEALYSETAESVAERERQAAERRLAWPTGSQDGGRPTKRDRRRFEAADWRRGRS</sequence>
<dbReference type="GO" id="GO:0043023">
    <property type="term" value="F:ribosomal large subunit binding"/>
    <property type="evidence" value="ECO:0007669"/>
    <property type="project" value="InterPro"/>
</dbReference>
<evidence type="ECO:0000313" key="7">
    <source>
        <dbReference type="EMBL" id="CAA9480209.1"/>
    </source>
</evidence>